<gene>
    <name evidence="8" type="ORF">ACG0Z3_14150</name>
</gene>
<evidence type="ECO:0000256" key="1">
    <source>
        <dbReference type="ARBA" id="ARBA00004167"/>
    </source>
</evidence>
<feature type="domain" description="TonB C-terminal" evidence="7">
    <location>
        <begin position="180"/>
        <end position="231"/>
    </location>
</feature>
<feature type="signal peptide" evidence="6">
    <location>
        <begin position="1"/>
        <end position="29"/>
    </location>
</feature>
<name>A0ABW7FKF8_9BURK</name>
<evidence type="ECO:0000259" key="7">
    <source>
        <dbReference type="Pfam" id="PF03544"/>
    </source>
</evidence>
<dbReference type="Proteomes" id="UP001606301">
    <property type="component" value="Unassembled WGS sequence"/>
</dbReference>
<evidence type="ECO:0000256" key="6">
    <source>
        <dbReference type="SAM" id="SignalP"/>
    </source>
</evidence>
<accession>A0ABW7FKF8</accession>
<dbReference type="RefSeq" id="WP_394398454.1">
    <property type="nucleotide sequence ID" value="NZ_JBIGHW010000007.1"/>
</dbReference>
<evidence type="ECO:0000313" key="8">
    <source>
        <dbReference type="EMBL" id="MFG6441822.1"/>
    </source>
</evidence>
<dbReference type="NCBIfam" id="TIGR01352">
    <property type="entry name" value="tonB_Cterm"/>
    <property type="match status" value="1"/>
</dbReference>
<evidence type="ECO:0000256" key="5">
    <source>
        <dbReference type="SAM" id="MobiDB-lite"/>
    </source>
</evidence>
<evidence type="ECO:0000256" key="2">
    <source>
        <dbReference type="ARBA" id="ARBA00022692"/>
    </source>
</evidence>
<feature type="chain" id="PRO_5046048536" evidence="6">
    <location>
        <begin position="30"/>
        <end position="242"/>
    </location>
</feature>
<proteinExistence type="predicted"/>
<dbReference type="InterPro" id="IPR006260">
    <property type="entry name" value="TonB/TolA_C"/>
</dbReference>
<keyword evidence="9" id="KW-1185">Reference proteome</keyword>
<feature type="compositionally biased region" description="Low complexity" evidence="5">
    <location>
        <begin position="84"/>
        <end position="94"/>
    </location>
</feature>
<dbReference type="Gene3D" id="3.30.2420.10">
    <property type="entry name" value="TonB"/>
    <property type="match status" value="1"/>
</dbReference>
<sequence length="242" mass="24879">MLAGLRSDITPKLTAIATGLMLLSQAALAQTTPPANDKQRLERAQKQADAVFHWIKLNGEKGANRQQPAPPPPPAPSPAPAPRKPAAVAAAPKPAAPASAPVQAAAPLAPAVAPEPAPVQTAAAEPAAPEPVAAPPATVALAAVPAPPPPPPAPEPEVQLTPLSRVNPVVPRQLQQQSFRNGFARVRFTVTPAGVVSKAEVLEASHSRLGPAAVEAIKQWRFAPIPAAREAAIEFAFNNAEE</sequence>
<comment type="subcellular location">
    <subcellularLocation>
        <location evidence="1">Membrane</location>
        <topology evidence="1">Single-pass membrane protein</topology>
    </subcellularLocation>
</comment>
<feature type="region of interest" description="Disordered" evidence="5">
    <location>
        <begin position="60"/>
        <end position="94"/>
    </location>
</feature>
<evidence type="ECO:0000256" key="3">
    <source>
        <dbReference type="ARBA" id="ARBA00022989"/>
    </source>
</evidence>
<keyword evidence="4" id="KW-0472">Membrane</keyword>
<keyword evidence="6" id="KW-0732">Signal</keyword>
<evidence type="ECO:0000313" key="9">
    <source>
        <dbReference type="Proteomes" id="UP001606301"/>
    </source>
</evidence>
<keyword evidence="3" id="KW-1133">Transmembrane helix</keyword>
<dbReference type="EMBL" id="JBIGHW010000007">
    <property type="protein sequence ID" value="MFG6441822.1"/>
    <property type="molecule type" value="Genomic_DNA"/>
</dbReference>
<organism evidence="8 9">
    <name type="scientific">Pelomonas margarita</name>
    <dbReference type="NCBI Taxonomy" id="3299031"/>
    <lineage>
        <taxon>Bacteria</taxon>
        <taxon>Pseudomonadati</taxon>
        <taxon>Pseudomonadota</taxon>
        <taxon>Betaproteobacteria</taxon>
        <taxon>Burkholderiales</taxon>
        <taxon>Sphaerotilaceae</taxon>
        <taxon>Roseateles</taxon>
    </lineage>
</organism>
<evidence type="ECO:0000256" key="4">
    <source>
        <dbReference type="ARBA" id="ARBA00023136"/>
    </source>
</evidence>
<comment type="caution">
    <text evidence="8">The sequence shown here is derived from an EMBL/GenBank/DDBJ whole genome shotgun (WGS) entry which is preliminary data.</text>
</comment>
<reference evidence="8 9" key="1">
    <citation type="submission" date="2024-08" db="EMBL/GenBank/DDBJ databases">
        <authorList>
            <person name="Lu H."/>
        </authorList>
    </citation>
    <scope>NUCLEOTIDE SEQUENCE [LARGE SCALE GENOMIC DNA]</scope>
    <source>
        <strain evidence="8 9">LKC17W</strain>
    </source>
</reference>
<dbReference type="Pfam" id="PF03544">
    <property type="entry name" value="TonB_C"/>
    <property type="match status" value="1"/>
</dbReference>
<dbReference type="InterPro" id="IPR037682">
    <property type="entry name" value="TonB_C"/>
</dbReference>
<keyword evidence="2" id="KW-0812">Transmembrane</keyword>
<protein>
    <submittedName>
        <fullName evidence="8">TonB family protein</fullName>
    </submittedName>
</protein>
<dbReference type="SUPFAM" id="SSF74653">
    <property type="entry name" value="TolA/TonB C-terminal domain"/>
    <property type="match status" value="1"/>
</dbReference>
<feature type="compositionally biased region" description="Pro residues" evidence="5">
    <location>
        <begin position="68"/>
        <end position="83"/>
    </location>
</feature>